<dbReference type="Pfam" id="PF05226">
    <property type="entry name" value="CHASE2"/>
    <property type="match status" value="1"/>
</dbReference>
<gene>
    <name evidence="3" type="ORF">METZ01_LOCUS188575</name>
</gene>
<evidence type="ECO:0000256" key="1">
    <source>
        <dbReference type="SAM" id="Phobius"/>
    </source>
</evidence>
<dbReference type="EMBL" id="UINC01038552">
    <property type="protein sequence ID" value="SVB35721.1"/>
    <property type="molecule type" value="Genomic_DNA"/>
</dbReference>
<dbReference type="AlphaFoldDB" id="A0A382DDG9"/>
<evidence type="ECO:0000259" key="2">
    <source>
        <dbReference type="Pfam" id="PF05226"/>
    </source>
</evidence>
<keyword evidence="1" id="KW-0472">Membrane</keyword>
<keyword evidence="1" id="KW-1133">Transmembrane helix</keyword>
<accession>A0A382DDG9</accession>
<sequence>MADEEKKKAQTGNWSQLLIGIGAGIAIALLSLTHFYQDLESSSYDFRFLKRNDWFGKPTQLPTVATVDIDDAAVQAHGFPFVRNLHANLVDIIHQYGARIIGFDIFFYEPATQTLSPVDIEGLEGEQVAKSDLMELVQDHDAEFVRVANKTNIVYNAQTFEI</sequence>
<name>A0A382DDG9_9ZZZZ</name>
<organism evidence="3">
    <name type="scientific">marine metagenome</name>
    <dbReference type="NCBI Taxonomy" id="408172"/>
    <lineage>
        <taxon>unclassified sequences</taxon>
        <taxon>metagenomes</taxon>
        <taxon>ecological metagenomes</taxon>
    </lineage>
</organism>
<protein>
    <recommendedName>
        <fullName evidence="2">CHASE2 domain-containing protein</fullName>
    </recommendedName>
</protein>
<keyword evidence="1" id="KW-0812">Transmembrane</keyword>
<feature type="non-terminal residue" evidence="3">
    <location>
        <position position="162"/>
    </location>
</feature>
<proteinExistence type="predicted"/>
<feature type="domain" description="CHASE2" evidence="2">
    <location>
        <begin position="24"/>
        <end position="153"/>
    </location>
</feature>
<evidence type="ECO:0000313" key="3">
    <source>
        <dbReference type="EMBL" id="SVB35721.1"/>
    </source>
</evidence>
<dbReference type="InterPro" id="IPR007890">
    <property type="entry name" value="CHASE2"/>
</dbReference>
<reference evidence="3" key="1">
    <citation type="submission" date="2018-05" db="EMBL/GenBank/DDBJ databases">
        <authorList>
            <person name="Lanie J.A."/>
            <person name="Ng W.-L."/>
            <person name="Kazmierczak K.M."/>
            <person name="Andrzejewski T.M."/>
            <person name="Davidsen T.M."/>
            <person name="Wayne K.J."/>
            <person name="Tettelin H."/>
            <person name="Glass J.I."/>
            <person name="Rusch D."/>
            <person name="Podicherti R."/>
            <person name="Tsui H.-C.T."/>
            <person name="Winkler M.E."/>
        </authorList>
    </citation>
    <scope>NUCLEOTIDE SEQUENCE</scope>
</reference>
<feature type="transmembrane region" description="Helical" evidence="1">
    <location>
        <begin position="17"/>
        <end position="36"/>
    </location>
</feature>